<dbReference type="EMBL" id="JARJCW010000005">
    <property type="protein sequence ID" value="KAJ7224648.1"/>
    <property type="molecule type" value="Genomic_DNA"/>
</dbReference>
<accession>A0AAD7E2F3</accession>
<evidence type="ECO:0000313" key="3">
    <source>
        <dbReference type="Proteomes" id="UP001219525"/>
    </source>
</evidence>
<keyword evidence="2" id="KW-0489">Methyltransferase</keyword>
<feature type="region of interest" description="Disordered" evidence="1">
    <location>
        <begin position="1"/>
        <end position="45"/>
    </location>
</feature>
<dbReference type="SUPFAM" id="SSF53335">
    <property type="entry name" value="S-adenosyl-L-methionine-dependent methyltransferases"/>
    <property type="match status" value="1"/>
</dbReference>
<evidence type="ECO:0000313" key="2">
    <source>
        <dbReference type="EMBL" id="KAJ7224648.1"/>
    </source>
</evidence>
<dbReference type="CDD" id="cd02440">
    <property type="entry name" value="AdoMet_MTases"/>
    <property type="match status" value="1"/>
</dbReference>
<dbReference type="GO" id="GO:0008168">
    <property type="term" value="F:methyltransferase activity"/>
    <property type="evidence" value="ECO:0007669"/>
    <property type="project" value="UniProtKB-KW"/>
</dbReference>
<dbReference type="Proteomes" id="UP001219525">
    <property type="component" value="Unassembled WGS sequence"/>
</dbReference>
<name>A0AAD7E2F3_9AGAR</name>
<sequence length="357" mass="38451">MPPVATADSQRSSDEDSDSSDSSDDHPYPGAEADDSDFDELGADDFPTYFSERDGRLFHSHDSSPYPLPVDTPEQERMNVLHRALFELIGAHHPASCPVRDVLAPHPTRQKYALDMCTGTGKWLIDVARAFPHVAFRGFDIVPIATRYPPENVQFLLHDVNTAAPWEAGTFDLVHTRSVSMAVTSYPAFIAEAARLLRPGGLFISSEWARALYLDPTHAPAAASAGQAPRPAAATPAIAAFFAALHAALAALGLQPTAPPIASLLQAAPALFGTSSIHAETHMVPLGAWHPSPNMRRIGRALRTSFLRYMDSVQPLLSESGGLSPDALAQMYAGTRAEVRSVPGLVAVFHTVHARRV</sequence>
<protein>
    <submittedName>
        <fullName evidence="2">S-adenosyl-L-methionine-dependent methyltransferase</fullName>
    </submittedName>
</protein>
<dbReference type="AlphaFoldDB" id="A0AAD7E2F3"/>
<proteinExistence type="predicted"/>
<dbReference type="PANTHER" id="PTHR43591:SF50">
    <property type="entry name" value="METHYLTRANSFERASE DOMAIN-CONTAINING PROTEIN-RELATED"/>
    <property type="match status" value="1"/>
</dbReference>
<dbReference type="GO" id="GO:0032259">
    <property type="term" value="P:methylation"/>
    <property type="evidence" value="ECO:0007669"/>
    <property type="project" value="UniProtKB-KW"/>
</dbReference>
<comment type="caution">
    <text evidence="2">The sequence shown here is derived from an EMBL/GenBank/DDBJ whole genome shotgun (WGS) entry which is preliminary data.</text>
</comment>
<dbReference type="Pfam" id="PF13489">
    <property type="entry name" value="Methyltransf_23"/>
    <property type="match status" value="1"/>
</dbReference>
<dbReference type="Gene3D" id="3.40.50.150">
    <property type="entry name" value="Vaccinia Virus protein VP39"/>
    <property type="match status" value="1"/>
</dbReference>
<dbReference type="PANTHER" id="PTHR43591">
    <property type="entry name" value="METHYLTRANSFERASE"/>
    <property type="match status" value="1"/>
</dbReference>
<evidence type="ECO:0000256" key="1">
    <source>
        <dbReference type="SAM" id="MobiDB-lite"/>
    </source>
</evidence>
<keyword evidence="3" id="KW-1185">Reference proteome</keyword>
<feature type="compositionally biased region" description="Acidic residues" evidence="1">
    <location>
        <begin position="32"/>
        <end position="43"/>
    </location>
</feature>
<organism evidence="2 3">
    <name type="scientific">Mycena pura</name>
    <dbReference type="NCBI Taxonomy" id="153505"/>
    <lineage>
        <taxon>Eukaryota</taxon>
        <taxon>Fungi</taxon>
        <taxon>Dikarya</taxon>
        <taxon>Basidiomycota</taxon>
        <taxon>Agaricomycotina</taxon>
        <taxon>Agaricomycetes</taxon>
        <taxon>Agaricomycetidae</taxon>
        <taxon>Agaricales</taxon>
        <taxon>Marasmiineae</taxon>
        <taxon>Mycenaceae</taxon>
        <taxon>Mycena</taxon>
    </lineage>
</organism>
<reference evidence="2" key="1">
    <citation type="submission" date="2023-03" db="EMBL/GenBank/DDBJ databases">
        <title>Massive genome expansion in bonnet fungi (Mycena s.s.) driven by repeated elements and novel gene families across ecological guilds.</title>
        <authorList>
            <consortium name="Lawrence Berkeley National Laboratory"/>
            <person name="Harder C.B."/>
            <person name="Miyauchi S."/>
            <person name="Viragh M."/>
            <person name="Kuo A."/>
            <person name="Thoen E."/>
            <person name="Andreopoulos B."/>
            <person name="Lu D."/>
            <person name="Skrede I."/>
            <person name="Drula E."/>
            <person name="Henrissat B."/>
            <person name="Morin E."/>
            <person name="Kohler A."/>
            <person name="Barry K."/>
            <person name="LaButti K."/>
            <person name="Morin E."/>
            <person name="Salamov A."/>
            <person name="Lipzen A."/>
            <person name="Mereny Z."/>
            <person name="Hegedus B."/>
            <person name="Baldrian P."/>
            <person name="Stursova M."/>
            <person name="Weitz H."/>
            <person name="Taylor A."/>
            <person name="Grigoriev I.V."/>
            <person name="Nagy L.G."/>
            <person name="Martin F."/>
            <person name="Kauserud H."/>
        </authorList>
    </citation>
    <scope>NUCLEOTIDE SEQUENCE</scope>
    <source>
        <strain evidence="2">9144</strain>
    </source>
</reference>
<dbReference type="InterPro" id="IPR029063">
    <property type="entry name" value="SAM-dependent_MTases_sf"/>
</dbReference>
<gene>
    <name evidence="2" type="ORF">GGX14DRAFT_548977</name>
</gene>
<keyword evidence="2" id="KW-0808">Transferase</keyword>